<keyword evidence="2" id="KW-1185">Reference proteome</keyword>
<organism evidence="1 2">
    <name type="scientific">Crenothrix polyspora</name>
    <dbReference type="NCBI Taxonomy" id="360316"/>
    <lineage>
        <taxon>Bacteria</taxon>
        <taxon>Pseudomonadati</taxon>
        <taxon>Pseudomonadota</taxon>
        <taxon>Gammaproteobacteria</taxon>
        <taxon>Methylococcales</taxon>
        <taxon>Crenotrichaceae</taxon>
        <taxon>Crenothrix</taxon>
    </lineage>
</organism>
<gene>
    <name evidence="1" type="ORF">CRENPOLYSF1_300002</name>
</gene>
<reference evidence="2" key="1">
    <citation type="submission" date="2017-02" db="EMBL/GenBank/DDBJ databases">
        <authorList>
            <person name="Daims H."/>
        </authorList>
    </citation>
    <scope>NUCLEOTIDE SEQUENCE [LARGE SCALE GENOMIC DNA]</scope>
</reference>
<protein>
    <submittedName>
        <fullName evidence="1">Uncharacterized protein</fullName>
    </submittedName>
</protein>
<evidence type="ECO:0000313" key="2">
    <source>
        <dbReference type="Proteomes" id="UP000195667"/>
    </source>
</evidence>
<accession>A0A1R4H916</accession>
<proteinExistence type="predicted"/>
<name>A0A1R4H916_9GAMM</name>
<sequence length="47" mass="5313">MSEAVKEALTVIQHNGFEKMLGYFITNPAYTDISQLILIKNTVNRSL</sequence>
<dbReference type="Proteomes" id="UP000195667">
    <property type="component" value="Unassembled WGS sequence"/>
</dbReference>
<dbReference type="EMBL" id="FUKI01000105">
    <property type="protein sequence ID" value="SJM92521.1"/>
    <property type="molecule type" value="Genomic_DNA"/>
</dbReference>
<dbReference type="AlphaFoldDB" id="A0A1R4H916"/>
<evidence type="ECO:0000313" key="1">
    <source>
        <dbReference type="EMBL" id="SJM92521.1"/>
    </source>
</evidence>